<proteinExistence type="predicted"/>
<sequence>MVSFSPDLHPFVQALKYSRKQLDVASSCRCSFVCCAQGSGGKVALLHATAFPTGRSSSFKGAAALAMKQLFDAMSSSWVATEDTSSQQQAGSEKGPGGPSLPPPTAARPTMPHARASSPGGGGGGSSTASMLLGSVPSVRLAPSPASTNRPAGHGEPTNGGGGADDGGRVDDGGRADDRVGAIAADAADALPTLPANIVIPELVGGCKDDDDTVVALSRSQRDAR</sequence>
<dbReference type="AlphaFoldDB" id="A0A1X6PIX8"/>
<keyword evidence="3" id="KW-1185">Reference proteome</keyword>
<organism evidence="2 3">
    <name type="scientific">Porphyra umbilicalis</name>
    <name type="common">Purple laver</name>
    <name type="synonym">Red alga</name>
    <dbReference type="NCBI Taxonomy" id="2786"/>
    <lineage>
        <taxon>Eukaryota</taxon>
        <taxon>Rhodophyta</taxon>
        <taxon>Bangiophyceae</taxon>
        <taxon>Bangiales</taxon>
        <taxon>Bangiaceae</taxon>
        <taxon>Porphyra</taxon>
    </lineage>
</organism>
<evidence type="ECO:0000313" key="3">
    <source>
        <dbReference type="Proteomes" id="UP000218209"/>
    </source>
</evidence>
<dbReference type="EMBL" id="KV918771">
    <property type="protein sequence ID" value="OSX80623.1"/>
    <property type="molecule type" value="Genomic_DNA"/>
</dbReference>
<feature type="region of interest" description="Disordered" evidence="1">
    <location>
        <begin position="79"/>
        <end position="176"/>
    </location>
</feature>
<gene>
    <name evidence="2" type="ORF">BU14_0048s0038</name>
</gene>
<evidence type="ECO:0000313" key="2">
    <source>
        <dbReference type="EMBL" id="OSX80623.1"/>
    </source>
</evidence>
<feature type="compositionally biased region" description="Polar residues" evidence="1">
    <location>
        <begin position="79"/>
        <end position="91"/>
    </location>
</feature>
<protein>
    <submittedName>
        <fullName evidence="2">Uncharacterized protein</fullName>
    </submittedName>
</protein>
<dbReference type="Proteomes" id="UP000218209">
    <property type="component" value="Unassembled WGS sequence"/>
</dbReference>
<accession>A0A1X6PIX8</accession>
<reference evidence="2 3" key="1">
    <citation type="submission" date="2017-03" db="EMBL/GenBank/DDBJ databases">
        <title>WGS assembly of Porphyra umbilicalis.</title>
        <authorList>
            <person name="Brawley S.H."/>
            <person name="Blouin N.A."/>
            <person name="Ficko-Blean E."/>
            <person name="Wheeler G.L."/>
            <person name="Lohr M."/>
            <person name="Goodson H.V."/>
            <person name="Jenkins J.W."/>
            <person name="Blaby-Haas C.E."/>
            <person name="Helliwell K.E."/>
            <person name="Chan C."/>
            <person name="Marriage T."/>
            <person name="Bhattacharya D."/>
            <person name="Klein A.S."/>
            <person name="Badis Y."/>
            <person name="Brodie J."/>
            <person name="Cao Y."/>
            <person name="Collen J."/>
            <person name="Dittami S.M."/>
            <person name="Gachon C.M."/>
            <person name="Green B.R."/>
            <person name="Karpowicz S."/>
            <person name="Kim J.W."/>
            <person name="Kudahl U."/>
            <person name="Lin S."/>
            <person name="Michel G."/>
            <person name="Mittag M."/>
            <person name="Olson B.J."/>
            <person name="Pangilinan J."/>
            <person name="Peng Y."/>
            <person name="Qiu H."/>
            <person name="Shu S."/>
            <person name="Singer J.T."/>
            <person name="Smith A.G."/>
            <person name="Sprecher B.N."/>
            <person name="Wagner V."/>
            <person name="Wang W."/>
            <person name="Wang Z.-Y."/>
            <person name="Yan J."/>
            <person name="Yarish C."/>
            <person name="Zoeuner-Riek S."/>
            <person name="Zhuang Y."/>
            <person name="Zou Y."/>
            <person name="Lindquist E.A."/>
            <person name="Grimwood J."/>
            <person name="Barry K."/>
            <person name="Rokhsar D.S."/>
            <person name="Schmutz J."/>
            <person name="Stiller J.W."/>
            <person name="Grossman A.R."/>
            <person name="Prochnik S.E."/>
        </authorList>
    </citation>
    <scope>NUCLEOTIDE SEQUENCE [LARGE SCALE GENOMIC DNA]</scope>
    <source>
        <strain evidence="2">4086291</strain>
    </source>
</reference>
<evidence type="ECO:0000256" key="1">
    <source>
        <dbReference type="SAM" id="MobiDB-lite"/>
    </source>
</evidence>
<name>A0A1X6PIX8_PORUM</name>
<feature type="compositionally biased region" description="Basic and acidic residues" evidence="1">
    <location>
        <begin position="166"/>
        <end position="176"/>
    </location>
</feature>